<feature type="domain" description="Yeast cell wall synthesis Kre9/Knh1-like N-terminal" evidence="2">
    <location>
        <begin position="33"/>
        <end position="119"/>
    </location>
</feature>
<evidence type="ECO:0000313" key="4">
    <source>
        <dbReference type="Proteomes" id="UP000807306"/>
    </source>
</evidence>
<dbReference type="EMBL" id="MU157849">
    <property type="protein sequence ID" value="KAF9528963.1"/>
    <property type="molecule type" value="Genomic_DNA"/>
</dbReference>
<protein>
    <recommendedName>
        <fullName evidence="2">Yeast cell wall synthesis Kre9/Knh1-like N-terminal domain-containing protein</fullName>
    </recommendedName>
</protein>
<dbReference type="Proteomes" id="UP000807306">
    <property type="component" value="Unassembled WGS sequence"/>
</dbReference>
<proteinExistence type="predicted"/>
<accession>A0A9P6JQL3</accession>
<gene>
    <name evidence="3" type="ORF">CPB83DRAFT_853512</name>
</gene>
<reference evidence="3" key="1">
    <citation type="submission" date="2020-11" db="EMBL/GenBank/DDBJ databases">
        <authorList>
            <consortium name="DOE Joint Genome Institute"/>
            <person name="Ahrendt S."/>
            <person name="Riley R."/>
            <person name="Andreopoulos W."/>
            <person name="Labutti K."/>
            <person name="Pangilinan J."/>
            <person name="Ruiz-Duenas F.J."/>
            <person name="Barrasa J.M."/>
            <person name="Sanchez-Garcia M."/>
            <person name="Camarero S."/>
            <person name="Miyauchi S."/>
            <person name="Serrano A."/>
            <person name="Linde D."/>
            <person name="Babiker R."/>
            <person name="Drula E."/>
            <person name="Ayuso-Fernandez I."/>
            <person name="Pacheco R."/>
            <person name="Padilla G."/>
            <person name="Ferreira P."/>
            <person name="Barriuso J."/>
            <person name="Kellner H."/>
            <person name="Castanera R."/>
            <person name="Alfaro M."/>
            <person name="Ramirez L."/>
            <person name="Pisabarro A.G."/>
            <person name="Kuo A."/>
            <person name="Tritt A."/>
            <person name="Lipzen A."/>
            <person name="He G."/>
            <person name="Yan M."/>
            <person name="Ng V."/>
            <person name="Cullen D."/>
            <person name="Martin F."/>
            <person name="Rosso M.-N."/>
            <person name="Henrissat B."/>
            <person name="Hibbett D."/>
            <person name="Martinez A.T."/>
            <person name="Grigoriev I.V."/>
        </authorList>
    </citation>
    <scope>NUCLEOTIDE SEQUENCE</scope>
    <source>
        <strain evidence="3">CBS 506.95</strain>
    </source>
</reference>
<comment type="caution">
    <text evidence="3">The sequence shown here is derived from an EMBL/GenBank/DDBJ whole genome shotgun (WGS) entry which is preliminary data.</text>
</comment>
<dbReference type="AlphaFoldDB" id="A0A9P6JQL3"/>
<name>A0A9P6JQL3_9AGAR</name>
<evidence type="ECO:0000313" key="3">
    <source>
        <dbReference type="EMBL" id="KAF9528963.1"/>
    </source>
</evidence>
<organism evidence="3 4">
    <name type="scientific">Crepidotus variabilis</name>
    <dbReference type="NCBI Taxonomy" id="179855"/>
    <lineage>
        <taxon>Eukaryota</taxon>
        <taxon>Fungi</taxon>
        <taxon>Dikarya</taxon>
        <taxon>Basidiomycota</taxon>
        <taxon>Agaricomycotina</taxon>
        <taxon>Agaricomycetes</taxon>
        <taxon>Agaricomycetidae</taxon>
        <taxon>Agaricales</taxon>
        <taxon>Agaricineae</taxon>
        <taxon>Crepidotaceae</taxon>
        <taxon>Crepidotus</taxon>
    </lineage>
</organism>
<dbReference type="Pfam" id="PF10342">
    <property type="entry name" value="Kre9_KNH"/>
    <property type="match status" value="1"/>
</dbReference>
<evidence type="ECO:0000256" key="1">
    <source>
        <dbReference type="ARBA" id="ARBA00022729"/>
    </source>
</evidence>
<evidence type="ECO:0000259" key="2">
    <source>
        <dbReference type="Pfam" id="PF10342"/>
    </source>
</evidence>
<dbReference type="InterPro" id="IPR018466">
    <property type="entry name" value="Kre9/Knh1-like_N"/>
</dbReference>
<sequence>MARRVTSLQIAVNANAFTPRGAQDVYVPHITYPTANVVWTSGQTQTITWDTADAPTHITNPIGRILLRKGDRTTPLILAGSFNILDGKAQVTVPNVIEGDDYEVVLFGDSGNWSPAFTITGSNVAN</sequence>
<dbReference type="OrthoDB" id="2317741at2759"/>
<keyword evidence="4" id="KW-1185">Reference proteome</keyword>
<keyword evidence="1" id="KW-0732">Signal</keyword>